<dbReference type="Gene3D" id="3.40.50.150">
    <property type="entry name" value="Vaccinia Virus protein VP39"/>
    <property type="match status" value="1"/>
</dbReference>
<sequence length="250" mass="27192">MPESIDQPLPSLHVGQGAKRFHELSLRDDTEITSVLELLEQQTDPQLKDLRVLELACGTGRVTLPLAASGHRVLATDRAPDLLAILRERLADRSMGCPKAAAQVEVQQADPATFQTEEKFKAVCLMSAAITLLDPAKRTQTLKTAVSHLAPGGQLIVSTDLVAVTHPTTTKVMLWPRITLTESVNPAAGTRRTVLAWEQESYATDLFLYPPATLSADLRRLGLSTEFQRSTQDPALPHHSNVVIGASVPR</sequence>
<dbReference type="InterPro" id="IPR029063">
    <property type="entry name" value="SAM-dependent_MTases_sf"/>
</dbReference>
<keyword evidence="6" id="KW-1185">Reference proteome</keyword>
<protein>
    <submittedName>
        <fullName evidence="5">Mg-protoporphyrin IX methyl transferase</fullName>
    </submittedName>
</protein>
<organism evidence="5 6">
    <name type="scientific">Actinomyces bovis</name>
    <dbReference type="NCBI Taxonomy" id="1658"/>
    <lineage>
        <taxon>Bacteria</taxon>
        <taxon>Bacillati</taxon>
        <taxon>Actinomycetota</taxon>
        <taxon>Actinomycetes</taxon>
        <taxon>Actinomycetales</taxon>
        <taxon>Actinomycetaceae</taxon>
        <taxon>Actinomyces</taxon>
    </lineage>
</organism>
<feature type="domain" description="Methyltransferase" evidence="4">
    <location>
        <begin position="52"/>
        <end position="153"/>
    </location>
</feature>
<evidence type="ECO:0000256" key="1">
    <source>
        <dbReference type="ARBA" id="ARBA00022603"/>
    </source>
</evidence>
<dbReference type="Proteomes" id="UP000250006">
    <property type="component" value="Unassembled WGS sequence"/>
</dbReference>
<evidence type="ECO:0000256" key="3">
    <source>
        <dbReference type="ARBA" id="ARBA00022691"/>
    </source>
</evidence>
<evidence type="ECO:0000313" key="5">
    <source>
        <dbReference type="EMBL" id="SPT54432.1"/>
    </source>
</evidence>
<dbReference type="CDD" id="cd02440">
    <property type="entry name" value="AdoMet_MTases"/>
    <property type="match status" value="1"/>
</dbReference>
<dbReference type="Pfam" id="PF13649">
    <property type="entry name" value="Methyltransf_25"/>
    <property type="match status" value="1"/>
</dbReference>
<accession>A0ABY1VSP6</accession>
<evidence type="ECO:0000256" key="2">
    <source>
        <dbReference type="ARBA" id="ARBA00022679"/>
    </source>
</evidence>
<evidence type="ECO:0000259" key="4">
    <source>
        <dbReference type="Pfam" id="PF13649"/>
    </source>
</evidence>
<keyword evidence="3" id="KW-0949">S-adenosyl-L-methionine</keyword>
<evidence type="ECO:0000313" key="6">
    <source>
        <dbReference type="Proteomes" id="UP000250006"/>
    </source>
</evidence>
<dbReference type="PANTHER" id="PTHR43464:SF19">
    <property type="entry name" value="UBIQUINONE BIOSYNTHESIS O-METHYLTRANSFERASE, MITOCHONDRIAL"/>
    <property type="match status" value="1"/>
</dbReference>
<name>A0ABY1VSP6_9ACTO</name>
<proteinExistence type="predicted"/>
<dbReference type="PANTHER" id="PTHR43464">
    <property type="entry name" value="METHYLTRANSFERASE"/>
    <property type="match status" value="1"/>
</dbReference>
<keyword evidence="1" id="KW-0489">Methyltransferase</keyword>
<dbReference type="GO" id="GO:0016740">
    <property type="term" value="F:transferase activity"/>
    <property type="evidence" value="ECO:0007669"/>
    <property type="project" value="UniProtKB-KW"/>
</dbReference>
<dbReference type="SUPFAM" id="SSF53335">
    <property type="entry name" value="S-adenosyl-L-methionine-dependent methyltransferases"/>
    <property type="match status" value="1"/>
</dbReference>
<dbReference type="InterPro" id="IPR041698">
    <property type="entry name" value="Methyltransf_25"/>
</dbReference>
<dbReference type="RefSeq" id="WP_111837323.1">
    <property type="nucleotide sequence ID" value="NZ_UAPQ01000011.1"/>
</dbReference>
<comment type="caution">
    <text evidence="5">The sequence shown here is derived from an EMBL/GenBank/DDBJ whole genome shotgun (WGS) entry which is preliminary data.</text>
</comment>
<keyword evidence="2 5" id="KW-0808">Transferase</keyword>
<gene>
    <name evidence="5" type="ORF">NCTC11535_02149</name>
</gene>
<reference evidence="5 6" key="1">
    <citation type="submission" date="2018-06" db="EMBL/GenBank/DDBJ databases">
        <authorList>
            <consortium name="Pathogen Informatics"/>
            <person name="Doyle S."/>
        </authorList>
    </citation>
    <scope>NUCLEOTIDE SEQUENCE [LARGE SCALE GENOMIC DNA]</scope>
    <source>
        <strain evidence="5 6">NCTC11535</strain>
    </source>
</reference>
<dbReference type="EMBL" id="UAPQ01000011">
    <property type="protein sequence ID" value="SPT54432.1"/>
    <property type="molecule type" value="Genomic_DNA"/>
</dbReference>